<dbReference type="RefSeq" id="WP_188730702.1">
    <property type="nucleotide sequence ID" value="NZ_BMIT01000017.1"/>
</dbReference>
<name>A0ABQ1TZ45_9GAMM</name>
<reference evidence="6" key="1">
    <citation type="journal article" date="2019" name="Int. J. Syst. Evol. Microbiol.">
        <title>The Global Catalogue of Microorganisms (GCM) 10K type strain sequencing project: providing services to taxonomists for standard genome sequencing and annotation.</title>
        <authorList>
            <consortium name="The Broad Institute Genomics Platform"/>
            <consortium name="The Broad Institute Genome Sequencing Center for Infectious Disease"/>
            <person name="Wu L."/>
            <person name="Ma J."/>
        </authorList>
    </citation>
    <scope>NUCLEOTIDE SEQUENCE [LARGE SCALE GENOMIC DNA]</scope>
    <source>
        <strain evidence="6">CGMCC 1.15394</strain>
    </source>
</reference>
<comment type="caution">
    <text evidence="5">The sequence shown here is derived from an EMBL/GenBank/DDBJ whole genome shotgun (WGS) entry which is preliminary data.</text>
</comment>
<dbReference type="Proteomes" id="UP000638462">
    <property type="component" value="Unassembled WGS sequence"/>
</dbReference>
<dbReference type="InterPro" id="IPR050534">
    <property type="entry name" value="Coronavir_polyprotein_1ab"/>
</dbReference>
<gene>
    <name evidence="5" type="ORF">GCM10008027_35410</name>
</gene>
<accession>A0ABQ1TZ45</accession>
<dbReference type="InterPro" id="IPR027417">
    <property type="entry name" value="P-loop_NTPase"/>
</dbReference>
<dbReference type="Gene3D" id="3.40.50.300">
    <property type="entry name" value="P-loop containing nucleotide triphosphate hydrolases"/>
    <property type="match status" value="2"/>
</dbReference>
<evidence type="ECO:0000256" key="1">
    <source>
        <dbReference type="ARBA" id="ARBA00022741"/>
    </source>
</evidence>
<dbReference type="Pfam" id="PF13604">
    <property type="entry name" value="AAA_30"/>
    <property type="match status" value="1"/>
</dbReference>
<evidence type="ECO:0000313" key="5">
    <source>
        <dbReference type="EMBL" id="GGF07426.1"/>
    </source>
</evidence>
<dbReference type="CDD" id="cd18809">
    <property type="entry name" value="SF1_C_RecD"/>
    <property type="match status" value="1"/>
</dbReference>
<dbReference type="PANTHER" id="PTHR43788:SF6">
    <property type="entry name" value="DNA HELICASE B"/>
    <property type="match status" value="1"/>
</dbReference>
<proteinExistence type="predicted"/>
<keyword evidence="2" id="KW-0067">ATP-binding</keyword>
<protein>
    <submittedName>
        <fullName evidence="5">ATPase AAA</fullName>
    </submittedName>
</protein>
<keyword evidence="1" id="KW-0547">Nucleotide-binding</keyword>
<dbReference type="InterPro" id="IPR027785">
    <property type="entry name" value="UvrD-like_helicase_C"/>
</dbReference>
<dbReference type="CDD" id="cd17933">
    <property type="entry name" value="DEXSc_RecD-like"/>
    <property type="match status" value="1"/>
</dbReference>
<dbReference type="PANTHER" id="PTHR43788">
    <property type="entry name" value="DNA2/NAM7 HELICASE FAMILY MEMBER"/>
    <property type="match status" value="1"/>
</dbReference>
<evidence type="ECO:0000256" key="2">
    <source>
        <dbReference type="ARBA" id="ARBA00022840"/>
    </source>
</evidence>
<organism evidence="5 6">
    <name type="scientific">Pseudoalteromonas gelatinilytica</name>
    <dbReference type="NCBI Taxonomy" id="1703256"/>
    <lineage>
        <taxon>Bacteria</taxon>
        <taxon>Pseudomonadati</taxon>
        <taxon>Pseudomonadota</taxon>
        <taxon>Gammaproteobacteria</taxon>
        <taxon>Alteromonadales</taxon>
        <taxon>Pseudoalteromonadaceae</taxon>
        <taxon>Pseudoalteromonas</taxon>
    </lineage>
</organism>
<dbReference type="SUPFAM" id="SSF52540">
    <property type="entry name" value="P-loop containing nucleoside triphosphate hydrolases"/>
    <property type="match status" value="2"/>
</dbReference>
<dbReference type="Gene3D" id="2.30.30.940">
    <property type="match status" value="1"/>
</dbReference>
<keyword evidence="6" id="KW-1185">Reference proteome</keyword>
<dbReference type="Pfam" id="PF13538">
    <property type="entry name" value="UvrD_C_2"/>
    <property type="match status" value="1"/>
</dbReference>
<sequence>MTQTLQSEKFRITSIPFRSTDFVIFTGVPLAKRSYRINSGKYSVSVRTKLESLPAEPAVGQHWIIEGKRKVSQHDINGFKIDQHTYDAPTSIECCLPETGEQLIQFIANEPDFKGIGESKARALWDALGKDFHDIARKDTEDSRKRLREHLTEDSIDSLFKGYEKYKNLRDFNWMSKHKIPASVQQKLIKYHGEKSLKQLRRNPYLLMTFGMSFKATDDLAQTIFECMPNNENRLSAALEWVLVEDIKRGNTYTPQKNVRRHLIKLLGDTTLADNALKVGYDKAQYLLNRETGNYHQSATLLMESVIAKRLIKLAQRANLLNDCANEAYSIALSELPYELTERQQQAVTTCLDNDVACITGGAGTGKTTVLRTALQAFHELKYQIHAIALSGRAAMRLHESIGFETSTIAAFLRNEPIEPTHETPFQLVVIDEASMIDVPTMYRLVNHIHPLVRIIFTGDPDQLPPIGCGKVLSDIVESGIIKNTTLDIVKRQENSTGIPEYSKLINTGVVPVSLSAGNIVFHETDERDIIKCCSNLFAQSTSNTRVMAPTRKLVADINAEIQKKCNKDGSMLQFMMHGESYYQNLRKGDEILFTQNNYQLGFQNGSLGTLISVDFNKEKKIYGQVKLDTGEIIDITDQVLDCIELGYAITLHKAQGSQFPRIIVVLKNGLITDRSWLYTAITRAESEVHLVGKSSDFKVITETISNSNKRNSYLGEMLRI</sequence>
<dbReference type="EMBL" id="BMIT01000017">
    <property type="protein sequence ID" value="GGF07426.1"/>
    <property type="molecule type" value="Genomic_DNA"/>
</dbReference>
<feature type="domain" description="ATP-dependent RecD2 DNA helicase-like helix-hairpin-helix" evidence="4">
    <location>
        <begin position="173"/>
        <end position="253"/>
    </location>
</feature>
<dbReference type="InterPro" id="IPR029493">
    <property type="entry name" value="RecD2-like_HHH"/>
</dbReference>
<feature type="domain" description="UvrD-like helicase C-terminal" evidence="3">
    <location>
        <begin position="647"/>
        <end position="692"/>
    </location>
</feature>
<evidence type="ECO:0000313" key="6">
    <source>
        <dbReference type="Proteomes" id="UP000638462"/>
    </source>
</evidence>
<evidence type="ECO:0000259" key="4">
    <source>
        <dbReference type="Pfam" id="PF14490"/>
    </source>
</evidence>
<dbReference type="Pfam" id="PF14490">
    <property type="entry name" value="HHH_RecD2"/>
    <property type="match status" value="1"/>
</dbReference>
<dbReference type="Gene3D" id="1.10.10.2220">
    <property type="match status" value="1"/>
</dbReference>
<evidence type="ECO:0000259" key="3">
    <source>
        <dbReference type="Pfam" id="PF13538"/>
    </source>
</evidence>